<keyword evidence="3" id="KW-1185">Reference proteome</keyword>
<feature type="region of interest" description="Disordered" evidence="1">
    <location>
        <begin position="1"/>
        <end position="42"/>
    </location>
</feature>
<evidence type="ECO:0000313" key="2">
    <source>
        <dbReference type="EMBL" id="KAG5177848.1"/>
    </source>
</evidence>
<name>A0A836CAF6_9STRA</name>
<reference evidence="2" key="1">
    <citation type="submission" date="2021-02" db="EMBL/GenBank/DDBJ databases">
        <title>First Annotated Genome of the Yellow-green Alga Tribonema minus.</title>
        <authorList>
            <person name="Mahan K.M."/>
        </authorList>
    </citation>
    <scope>NUCLEOTIDE SEQUENCE</scope>
    <source>
        <strain evidence="2">UTEX B ZZ1240</strain>
    </source>
</reference>
<accession>A0A836CAF6</accession>
<comment type="caution">
    <text evidence="2">The sequence shown here is derived from an EMBL/GenBank/DDBJ whole genome shotgun (WGS) entry which is preliminary data.</text>
</comment>
<organism evidence="2 3">
    <name type="scientific">Tribonema minus</name>
    <dbReference type="NCBI Taxonomy" id="303371"/>
    <lineage>
        <taxon>Eukaryota</taxon>
        <taxon>Sar</taxon>
        <taxon>Stramenopiles</taxon>
        <taxon>Ochrophyta</taxon>
        <taxon>PX clade</taxon>
        <taxon>Xanthophyceae</taxon>
        <taxon>Tribonematales</taxon>
        <taxon>Tribonemataceae</taxon>
        <taxon>Tribonema</taxon>
    </lineage>
</organism>
<feature type="region of interest" description="Disordered" evidence="1">
    <location>
        <begin position="79"/>
        <end position="122"/>
    </location>
</feature>
<proteinExistence type="predicted"/>
<protein>
    <submittedName>
        <fullName evidence="2">Uncharacterized protein</fullName>
    </submittedName>
</protein>
<dbReference type="EMBL" id="JAFCMP010000521">
    <property type="protein sequence ID" value="KAG5177848.1"/>
    <property type="molecule type" value="Genomic_DNA"/>
</dbReference>
<evidence type="ECO:0000313" key="3">
    <source>
        <dbReference type="Proteomes" id="UP000664859"/>
    </source>
</evidence>
<feature type="compositionally biased region" description="Low complexity" evidence="1">
    <location>
        <begin position="97"/>
        <end position="108"/>
    </location>
</feature>
<dbReference type="AlphaFoldDB" id="A0A836CAF6"/>
<evidence type="ECO:0000256" key="1">
    <source>
        <dbReference type="SAM" id="MobiDB-lite"/>
    </source>
</evidence>
<gene>
    <name evidence="2" type="ORF">JKP88DRAFT_331364</name>
</gene>
<dbReference type="Proteomes" id="UP000664859">
    <property type="component" value="Unassembled WGS sequence"/>
</dbReference>
<sequence>MFQLKNFFSSSSRDVGGSRGSTPRGEQQRKKGGREAGGARDTNGALADIDKLDITHITSRVIAPGSRLRAALLSAAARASGAQQQQPPPLLPSFVSRRPAQAPRQQRANCAAGSSDGDGGGSSTFCRRRAMHPIRALVIRRSCAHCGLVIAEQRARCPVRRVSALSLPLRGIRAGHLDHPEHGRGAGRQAQAAIRSAAARR</sequence>
<feature type="compositionally biased region" description="Basic and acidic residues" evidence="1">
    <location>
        <begin position="26"/>
        <end position="38"/>
    </location>
</feature>